<organism evidence="3 4">
    <name type="scientific">Psychrobacillus glaciei</name>
    <dbReference type="NCBI Taxonomy" id="2283160"/>
    <lineage>
        <taxon>Bacteria</taxon>
        <taxon>Bacillati</taxon>
        <taxon>Bacillota</taxon>
        <taxon>Bacilli</taxon>
        <taxon>Bacillales</taxon>
        <taxon>Bacillaceae</taxon>
        <taxon>Psychrobacillus</taxon>
    </lineage>
</organism>
<dbReference type="Gene3D" id="1.10.10.10">
    <property type="entry name" value="Winged helix-like DNA-binding domain superfamily/Winged helix DNA-binding domain"/>
    <property type="match status" value="1"/>
</dbReference>
<reference evidence="3 4" key="1">
    <citation type="submission" date="2018-07" db="EMBL/GenBank/DDBJ databases">
        <title>Complete genome sequence of Psychrobacillus sp. PB01, isolated from iceberg, and comparative genome analysis of Psychrobacillus strains.</title>
        <authorList>
            <person name="Lee P.C."/>
        </authorList>
    </citation>
    <scope>NUCLEOTIDE SEQUENCE [LARGE SCALE GENOMIC DNA]</scope>
    <source>
        <strain evidence="3 4">PB01</strain>
    </source>
</reference>
<evidence type="ECO:0000259" key="2">
    <source>
        <dbReference type="Pfam" id="PF01035"/>
    </source>
</evidence>
<dbReference type="InterPro" id="IPR036388">
    <property type="entry name" value="WH-like_DNA-bd_sf"/>
</dbReference>
<dbReference type="CDD" id="cd06445">
    <property type="entry name" value="ATase"/>
    <property type="match status" value="1"/>
</dbReference>
<name>A0A5J6SRH8_9BACI</name>
<dbReference type="GO" id="GO:0006281">
    <property type="term" value="P:DNA repair"/>
    <property type="evidence" value="ECO:0007669"/>
    <property type="project" value="InterPro"/>
</dbReference>
<dbReference type="InterPro" id="IPR014048">
    <property type="entry name" value="MethylDNA_cys_MeTrfase_DNA-bd"/>
</dbReference>
<dbReference type="PANTHER" id="PTHR42942">
    <property type="entry name" value="6-O-METHYLGUANINE DNA METHYLTRANSFERASE"/>
    <property type="match status" value="1"/>
</dbReference>
<protein>
    <submittedName>
        <fullName evidence="3">DNA methyltransferase</fullName>
    </submittedName>
</protein>
<keyword evidence="1" id="KW-0227">DNA damage</keyword>
<accession>A0A5J6SRH8</accession>
<evidence type="ECO:0000313" key="4">
    <source>
        <dbReference type="Proteomes" id="UP000325517"/>
    </source>
</evidence>
<dbReference type="EMBL" id="CP031223">
    <property type="protein sequence ID" value="QFG00612.1"/>
    <property type="molecule type" value="Genomic_DNA"/>
</dbReference>
<dbReference type="PANTHER" id="PTHR42942:SF1">
    <property type="entry name" value="ALKYLTRANSFERASE-LIKE PROTEIN 1"/>
    <property type="match status" value="1"/>
</dbReference>
<dbReference type="GO" id="GO:0008168">
    <property type="term" value="F:methyltransferase activity"/>
    <property type="evidence" value="ECO:0007669"/>
    <property type="project" value="UniProtKB-KW"/>
</dbReference>
<feature type="domain" description="Methylated-DNA-[protein]-cysteine S-methyltransferase DNA binding" evidence="2">
    <location>
        <begin position="3"/>
        <end position="84"/>
    </location>
</feature>
<dbReference type="SUPFAM" id="SSF46767">
    <property type="entry name" value="Methylated DNA-protein cysteine methyltransferase, C-terminal domain"/>
    <property type="match status" value="1"/>
</dbReference>
<keyword evidence="3" id="KW-0489">Methyltransferase</keyword>
<dbReference type="RefSeq" id="WP_151701493.1">
    <property type="nucleotide sequence ID" value="NZ_CP031223.1"/>
</dbReference>
<dbReference type="InterPro" id="IPR036217">
    <property type="entry name" value="MethylDNA_cys_MeTrfase_DNAb"/>
</dbReference>
<dbReference type="InterPro" id="IPR052520">
    <property type="entry name" value="ATL_DNA_repair"/>
</dbReference>
<sequence>MNPFTEKVIEIIKSIPAGKVMTYGQIAKVAGSPRGARQVVRILHTMSSKHKLPWHRVINIKGEIAIPDEESAYSQRAMLEAEGVCFRSNGLVDLKKSIYVSEINDVDLI</sequence>
<evidence type="ECO:0000313" key="3">
    <source>
        <dbReference type="EMBL" id="QFG00612.1"/>
    </source>
</evidence>
<proteinExistence type="predicted"/>
<gene>
    <name evidence="3" type="ORF">PB01_18450</name>
</gene>
<keyword evidence="4" id="KW-1185">Reference proteome</keyword>
<dbReference type="OrthoDB" id="9789813at2"/>
<dbReference type="GO" id="GO:0032259">
    <property type="term" value="P:methylation"/>
    <property type="evidence" value="ECO:0007669"/>
    <property type="project" value="UniProtKB-KW"/>
</dbReference>
<dbReference type="Pfam" id="PF01035">
    <property type="entry name" value="DNA_binding_1"/>
    <property type="match status" value="1"/>
</dbReference>
<keyword evidence="3" id="KW-0808">Transferase</keyword>
<dbReference type="AlphaFoldDB" id="A0A5J6SRH8"/>
<evidence type="ECO:0000256" key="1">
    <source>
        <dbReference type="ARBA" id="ARBA00022763"/>
    </source>
</evidence>
<dbReference type="KEGG" id="psyo:PB01_18450"/>
<dbReference type="Proteomes" id="UP000325517">
    <property type="component" value="Chromosome"/>
</dbReference>